<proteinExistence type="inferred from homology"/>
<feature type="transmembrane region" description="Helical" evidence="7">
    <location>
        <begin position="439"/>
        <end position="461"/>
    </location>
</feature>
<feature type="transmembrane region" description="Helical" evidence="7">
    <location>
        <begin position="598"/>
        <end position="618"/>
    </location>
</feature>
<feature type="transmembrane region" description="Helical" evidence="7">
    <location>
        <begin position="572"/>
        <end position="592"/>
    </location>
</feature>
<dbReference type="OrthoDB" id="5215911at2759"/>
<dbReference type="InterPro" id="IPR036259">
    <property type="entry name" value="MFS_trans_sf"/>
</dbReference>
<evidence type="ECO:0000256" key="1">
    <source>
        <dbReference type="ARBA" id="ARBA00004141"/>
    </source>
</evidence>
<feature type="transmembrane region" description="Helical" evidence="7">
    <location>
        <begin position="397"/>
        <end position="419"/>
    </location>
</feature>
<dbReference type="Gene3D" id="1.20.1250.20">
    <property type="entry name" value="MFS general substrate transporter like domains"/>
    <property type="match status" value="1"/>
</dbReference>
<dbReference type="EMBL" id="VFLP01000001">
    <property type="protein sequence ID" value="TRX99050.1"/>
    <property type="molecule type" value="Genomic_DNA"/>
</dbReference>
<comment type="subcellular location">
    <subcellularLocation>
        <location evidence="1">Membrane</location>
        <topology evidence="1">Multi-pass membrane protein</topology>
    </subcellularLocation>
</comment>
<evidence type="ECO:0000313" key="9">
    <source>
        <dbReference type="Proteomes" id="UP000319160"/>
    </source>
</evidence>
<feature type="transmembrane region" description="Helical" evidence="7">
    <location>
        <begin position="507"/>
        <end position="532"/>
    </location>
</feature>
<evidence type="ECO:0000256" key="3">
    <source>
        <dbReference type="ARBA" id="ARBA00022692"/>
    </source>
</evidence>
<evidence type="ECO:0000256" key="5">
    <source>
        <dbReference type="ARBA" id="ARBA00023136"/>
    </source>
</evidence>
<dbReference type="STRING" id="2512241.A0A553IFS4"/>
<evidence type="ECO:0000256" key="6">
    <source>
        <dbReference type="SAM" id="MobiDB-lite"/>
    </source>
</evidence>
<evidence type="ECO:0000256" key="2">
    <source>
        <dbReference type="ARBA" id="ARBA00008335"/>
    </source>
</evidence>
<evidence type="ECO:0008006" key="10">
    <source>
        <dbReference type="Google" id="ProtNLM"/>
    </source>
</evidence>
<dbReference type="Pfam" id="PF07690">
    <property type="entry name" value="MFS_1"/>
    <property type="match status" value="1"/>
</dbReference>
<feature type="transmembrane region" description="Helical" evidence="7">
    <location>
        <begin position="310"/>
        <end position="330"/>
    </location>
</feature>
<dbReference type="Proteomes" id="UP000319160">
    <property type="component" value="Unassembled WGS sequence"/>
</dbReference>
<feature type="region of interest" description="Disordered" evidence="6">
    <location>
        <begin position="1"/>
        <end position="82"/>
    </location>
</feature>
<feature type="transmembrane region" description="Helical" evidence="7">
    <location>
        <begin position="282"/>
        <end position="304"/>
    </location>
</feature>
<keyword evidence="9" id="KW-1185">Reference proteome</keyword>
<sequence>MTTRPESEQSTIDIAQIEKSFPVPPKSSHGIRKSLPPLPPMAEIERDAAEAAASQSKSNATAAGTDSKNLSPTTSKSEKASPLPFSVSTAKLIWSLQKDEPRPMTASTRRLSFTSIDPKRNLKYGVGKHGTVELSPQPSEDPNDPLNWPLWKKNLNFVVLLSTAVIVGAMKTAFVSVHNVLAVKEGVDYTDAVALTAVPLILSAVAGMISTILARVWGKRPIYLVSMVLMFIGSAWNIDTRGEFAQNMAARIFQGFGWGAFDTLVLGSILDTYFEHERQTKILLYNTVSVSTTWGAPLIGGVASMTSRGFLTQFEIFTTFLVLLIPLLIFGAPETTYKRSSFDEQDTFPILTRSQSRLPTITFTKDAVLRYLRAVRFQSFKATIVNRGLLMQAPRAAVAPSTILLFLVTLLPYVTLWGLASSLSLLFTPPPFQLNESSIGLIFFTPFLLGTAAVVGIPFLLRQRRFTRTVHLASLAMGAAFASIGILGFGLYIVGSAQQPGRGDSMVIWNLAFTRNSISFPVISFLLGLLALGSATLDSTIQPVVQQSTAFTSANMNVALRNIADMHAGLTCLRNLIAGAFVLGLPTVVRTWDGLRGSAIGMGVVQIFITAVVAAVYFDLGENVRQLDGLVMGLVDLSGVKNRGSFFDSD</sequence>
<keyword evidence="3 7" id="KW-0812">Transmembrane</keyword>
<keyword evidence="5 7" id="KW-0472">Membrane</keyword>
<comment type="similarity">
    <text evidence="2">Belongs to the major facilitator superfamily.</text>
</comment>
<evidence type="ECO:0000256" key="7">
    <source>
        <dbReference type="SAM" id="Phobius"/>
    </source>
</evidence>
<dbReference type="PANTHER" id="PTHR23502">
    <property type="entry name" value="MAJOR FACILITATOR SUPERFAMILY"/>
    <property type="match status" value="1"/>
</dbReference>
<feature type="compositionally biased region" description="Polar residues" evidence="6">
    <location>
        <begin position="61"/>
        <end position="75"/>
    </location>
</feature>
<dbReference type="InterPro" id="IPR011701">
    <property type="entry name" value="MFS"/>
</dbReference>
<dbReference type="GO" id="GO:0022857">
    <property type="term" value="F:transmembrane transporter activity"/>
    <property type="evidence" value="ECO:0007669"/>
    <property type="project" value="InterPro"/>
</dbReference>
<reference evidence="9" key="1">
    <citation type="submission" date="2019-06" db="EMBL/GenBank/DDBJ databases">
        <title>Draft genome sequence of the griseofulvin-producing fungus Xylaria cubensis strain G536.</title>
        <authorList>
            <person name="Mead M.E."/>
            <person name="Raja H.A."/>
            <person name="Steenwyk J.L."/>
            <person name="Knowles S.L."/>
            <person name="Oberlies N.H."/>
            <person name="Rokas A."/>
        </authorList>
    </citation>
    <scope>NUCLEOTIDE SEQUENCE [LARGE SCALE GENOMIC DNA]</scope>
    <source>
        <strain evidence="9">G536</strain>
    </source>
</reference>
<keyword evidence="4 7" id="KW-1133">Transmembrane helix</keyword>
<gene>
    <name evidence="8" type="ORF">FHL15_000392</name>
</gene>
<dbReference type="AlphaFoldDB" id="A0A553IFS4"/>
<organism evidence="8 9">
    <name type="scientific">Xylaria flabelliformis</name>
    <dbReference type="NCBI Taxonomy" id="2512241"/>
    <lineage>
        <taxon>Eukaryota</taxon>
        <taxon>Fungi</taxon>
        <taxon>Dikarya</taxon>
        <taxon>Ascomycota</taxon>
        <taxon>Pezizomycotina</taxon>
        <taxon>Sordariomycetes</taxon>
        <taxon>Xylariomycetidae</taxon>
        <taxon>Xylariales</taxon>
        <taxon>Xylariaceae</taxon>
        <taxon>Xylaria</taxon>
    </lineage>
</organism>
<feature type="compositionally biased region" description="Low complexity" evidence="6">
    <location>
        <begin position="50"/>
        <end position="60"/>
    </location>
</feature>
<feature type="transmembrane region" description="Helical" evidence="7">
    <location>
        <begin position="250"/>
        <end position="270"/>
    </location>
</feature>
<comment type="caution">
    <text evidence="8">The sequence shown here is derived from an EMBL/GenBank/DDBJ whole genome shotgun (WGS) entry which is preliminary data.</text>
</comment>
<feature type="transmembrane region" description="Helical" evidence="7">
    <location>
        <begin position="473"/>
        <end position="495"/>
    </location>
</feature>
<feature type="transmembrane region" description="Helical" evidence="7">
    <location>
        <begin position="193"/>
        <end position="214"/>
    </location>
</feature>
<dbReference type="SUPFAM" id="SSF103473">
    <property type="entry name" value="MFS general substrate transporter"/>
    <property type="match status" value="1"/>
</dbReference>
<name>A0A553IFS4_9PEZI</name>
<dbReference type="PANTHER" id="PTHR23502:SF68">
    <property type="entry name" value="MULTIDRUG TRANSPORTER, PUTATIVE (AFU_ORTHOLOGUE AFUA_3G01120)-RELATED"/>
    <property type="match status" value="1"/>
</dbReference>
<dbReference type="GO" id="GO:0016020">
    <property type="term" value="C:membrane"/>
    <property type="evidence" value="ECO:0007669"/>
    <property type="project" value="UniProtKB-SubCell"/>
</dbReference>
<evidence type="ECO:0000313" key="8">
    <source>
        <dbReference type="EMBL" id="TRX99050.1"/>
    </source>
</evidence>
<feature type="compositionally biased region" description="Polar residues" evidence="6">
    <location>
        <begin position="1"/>
        <end position="13"/>
    </location>
</feature>
<feature type="transmembrane region" description="Helical" evidence="7">
    <location>
        <begin position="157"/>
        <end position="181"/>
    </location>
</feature>
<accession>A0A553IFS4</accession>
<protein>
    <recommendedName>
        <fullName evidence="10">Major facilitator superfamily (MFS) profile domain-containing protein</fullName>
    </recommendedName>
</protein>
<evidence type="ECO:0000256" key="4">
    <source>
        <dbReference type="ARBA" id="ARBA00022989"/>
    </source>
</evidence>
<feature type="transmembrane region" description="Helical" evidence="7">
    <location>
        <begin position="221"/>
        <end position="238"/>
    </location>
</feature>